<dbReference type="Proteomes" id="UP000481327">
    <property type="component" value="Unassembled WGS sequence"/>
</dbReference>
<dbReference type="Pfam" id="PF00210">
    <property type="entry name" value="Ferritin"/>
    <property type="match status" value="1"/>
</dbReference>
<evidence type="ECO:0000259" key="10">
    <source>
        <dbReference type="PROSITE" id="PS50905"/>
    </source>
</evidence>
<evidence type="ECO:0000256" key="9">
    <source>
        <dbReference type="RuleBase" id="RU000623"/>
    </source>
</evidence>
<feature type="binding site" evidence="8">
    <location>
        <position position="94"/>
    </location>
    <ligand>
        <name>Fe cation</name>
        <dbReference type="ChEBI" id="CHEBI:24875"/>
        <label>2</label>
    </ligand>
</feature>
<name>A0A7C9KNL0_9SPHN</name>
<dbReference type="OrthoDB" id="9800505at2"/>
<feature type="binding site" evidence="8">
    <location>
        <position position="50"/>
    </location>
    <ligand>
        <name>Fe cation</name>
        <dbReference type="ChEBI" id="CHEBI:24875"/>
        <label>3</label>
    </ligand>
</feature>
<feature type="binding site" evidence="8">
    <location>
        <position position="127"/>
    </location>
    <ligand>
        <name>Fe cation</name>
        <dbReference type="ChEBI" id="CHEBI:24875"/>
        <label>2</label>
    </ligand>
</feature>
<accession>A0A7C9KNL0</accession>
<dbReference type="InterPro" id="IPR009040">
    <property type="entry name" value="Ferritin-like_diiron"/>
</dbReference>
<evidence type="ECO:0000256" key="1">
    <source>
        <dbReference type="ARBA" id="ARBA00001970"/>
    </source>
</evidence>
<dbReference type="InterPro" id="IPR012347">
    <property type="entry name" value="Ferritin-like"/>
</dbReference>
<dbReference type="GO" id="GO:0004322">
    <property type="term" value="F:ferroxidase activity"/>
    <property type="evidence" value="ECO:0007669"/>
    <property type="project" value="UniProtKB-EC"/>
</dbReference>
<evidence type="ECO:0000256" key="2">
    <source>
        <dbReference type="ARBA" id="ARBA00008093"/>
    </source>
</evidence>
<dbReference type="GO" id="GO:0006879">
    <property type="term" value="P:intracellular iron ion homeostasis"/>
    <property type="evidence" value="ECO:0007669"/>
    <property type="project" value="UniProtKB-KW"/>
</dbReference>
<keyword evidence="4 9" id="KW-0349">Heme</keyword>
<comment type="similarity">
    <text evidence="2 7 9">Belongs to the bacterioferritin family.</text>
</comment>
<evidence type="ECO:0000256" key="6">
    <source>
        <dbReference type="ARBA" id="ARBA00023004"/>
    </source>
</evidence>
<dbReference type="PANTHER" id="PTHR30295">
    <property type="entry name" value="BACTERIOFERRITIN"/>
    <property type="match status" value="1"/>
</dbReference>
<comment type="cofactor">
    <cofactor evidence="1">
        <name>heme b</name>
        <dbReference type="ChEBI" id="CHEBI:60344"/>
    </cofactor>
</comment>
<feature type="binding site" evidence="8">
    <location>
        <position position="54"/>
    </location>
    <ligand>
        <name>Fe cation</name>
        <dbReference type="ChEBI" id="CHEBI:24875"/>
        <label>1</label>
    </ligand>
</feature>
<comment type="caution">
    <text evidence="11">The sequence shown here is derived from an EMBL/GenBank/DDBJ whole genome shotgun (WGS) entry which is preliminary data.</text>
</comment>
<evidence type="ECO:0000256" key="4">
    <source>
        <dbReference type="ARBA" id="ARBA00022617"/>
    </source>
</evidence>
<gene>
    <name evidence="11" type="primary">bfr</name>
    <name evidence="11" type="ORF">F3168_15220</name>
</gene>
<feature type="binding site" evidence="8">
    <location>
        <position position="51"/>
    </location>
    <ligand>
        <name>Fe cation</name>
        <dbReference type="ChEBI" id="CHEBI:24875"/>
        <label>2</label>
    </ligand>
</feature>
<dbReference type="PROSITE" id="PS50905">
    <property type="entry name" value="FERRITIN_LIKE"/>
    <property type="match status" value="1"/>
</dbReference>
<dbReference type="NCBIfam" id="TIGR00754">
    <property type="entry name" value="bfr"/>
    <property type="match status" value="1"/>
</dbReference>
<feature type="binding site" evidence="8">
    <location>
        <position position="18"/>
    </location>
    <ligand>
        <name>Fe cation</name>
        <dbReference type="ChEBI" id="CHEBI:24875"/>
        <label>1</label>
    </ligand>
</feature>
<evidence type="ECO:0000256" key="5">
    <source>
        <dbReference type="ARBA" id="ARBA00022723"/>
    </source>
</evidence>
<dbReference type="InterPro" id="IPR009078">
    <property type="entry name" value="Ferritin-like_SF"/>
</dbReference>
<feature type="binding site" description="axial binding residue" evidence="8">
    <location>
        <position position="52"/>
    </location>
    <ligand>
        <name>heme b</name>
        <dbReference type="ChEBI" id="CHEBI:60344"/>
        <note>ligand shared between dimeric partners</note>
    </ligand>
    <ligandPart>
        <name>Fe</name>
        <dbReference type="ChEBI" id="CHEBI:18248"/>
    </ligandPart>
</feature>
<dbReference type="InterPro" id="IPR002024">
    <property type="entry name" value="Bacterioferritin"/>
</dbReference>
<dbReference type="EMBL" id="WIOL01000008">
    <property type="protein sequence ID" value="MQT18603.1"/>
    <property type="molecule type" value="Genomic_DNA"/>
</dbReference>
<dbReference type="EC" id="1.16.3.1" evidence="7"/>
<protein>
    <recommendedName>
        <fullName evidence="7 9">Bacterioferritin</fullName>
        <ecNumber evidence="7">1.16.3.1</ecNumber>
    </recommendedName>
</protein>
<keyword evidence="6 7" id="KW-0408">Iron</keyword>
<feature type="binding site" evidence="8">
    <location>
        <position position="127"/>
    </location>
    <ligand>
        <name>Fe cation</name>
        <dbReference type="ChEBI" id="CHEBI:24875"/>
        <label>1</label>
    </ligand>
</feature>
<dbReference type="GO" id="GO:0020037">
    <property type="term" value="F:heme binding"/>
    <property type="evidence" value="ECO:0007669"/>
    <property type="project" value="TreeGrafter"/>
</dbReference>
<dbReference type="PANTHER" id="PTHR30295:SF0">
    <property type="entry name" value="BACTERIOFERRITIN"/>
    <property type="match status" value="1"/>
</dbReference>
<comment type="catalytic activity">
    <reaction evidence="7">
        <text>4 Fe(2+) + O2 + 4 H(+) = 4 Fe(3+) + 2 H2O</text>
        <dbReference type="Rhea" id="RHEA:11148"/>
        <dbReference type="ChEBI" id="CHEBI:15377"/>
        <dbReference type="ChEBI" id="CHEBI:15378"/>
        <dbReference type="ChEBI" id="CHEBI:15379"/>
        <dbReference type="ChEBI" id="CHEBI:29033"/>
        <dbReference type="ChEBI" id="CHEBI:29034"/>
        <dbReference type="EC" id="1.16.3.1"/>
    </reaction>
</comment>
<dbReference type="GO" id="GO:0006826">
    <property type="term" value="P:iron ion transport"/>
    <property type="evidence" value="ECO:0007669"/>
    <property type="project" value="InterPro"/>
</dbReference>
<dbReference type="RefSeq" id="WP_152579074.1">
    <property type="nucleotide sequence ID" value="NZ_JAATJI010000001.1"/>
</dbReference>
<dbReference type="PIRSF" id="PIRSF002560">
    <property type="entry name" value="Bacterioferritin"/>
    <property type="match status" value="1"/>
</dbReference>
<dbReference type="PROSITE" id="PS00549">
    <property type="entry name" value="BACTERIOFERRITIN"/>
    <property type="match status" value="1"/>
</dbReference>
<dbReference type="InterPro" id="IPR008331">
    <property type="entry name" value="Ferritin_DPS_dom"/>
</dbReference>
<dbReference type="Gene3D" id="1.20.1260.10">
    <property type="match status" value="1"/>
</dbReference>
<feature type="binding site" evidence="8">
    <location>
        <position position="51"/>
    </location>
    <ligand>
        <name>Fe cation</name>
        <dbReference type="ChEBI" id="CHEBI:24875"/>
        <label>1</label>
    </ligand>
</feature>
<dbReference type="GO" id="GO:0005829">
    <property type="term" value="C:cytosol"/>
    <property type="evidence" value="ECO:0007669"/>
    <property type="project" value="TreeGrafter"/>
</dbReference>
<evidence type="ECO:0000256" key="3">
    <source>
        <dbReference type="ARBA" id="ARBA00022434"/>
    </source>
</evidence>
<evidence type="ECO:0000256" key="7">
    <source>
        <dbReference type="PIRNR" id="PIRNR002560"/>
    </source>
</evidence>
<dbReference type="PRINTS" id="PR00601">
    <property type="entry name" value="BACFERRITIN"/>
</dbReference>
<sequence length="159" mass="18007">MRGDAKVIEYLNAVLKGELTAVNQYWLHYRLLDNLGVSKLAAYERKESIEEMEHADKLIARIFFLDGLPGMQALNRLRIGESVPEVLEADLALEYDATALLREAIVYCETVRDFPSRDLFSEILRAEEEHIDFIETAKSQIDQMGLANFIQLNSEGAGS</sequence>
<dbReference type="CDD" id="cd00907">
    <property type="entry name" value="Bacterioferritin"/>
    <property type="match status" value="1"/>
</dbReference>
<dbReference type="SUPFAM" id="SSF47240">
    <property type="entry name" value="Ferritin-like"/>
    <property type="match status" value="1"/>
</dbReference>
<evidence type="ECO:0000313" key="11">
    <source>
        <dbReference type="EMBL" id="MQT18603.1"/>
    </source>
</evidence>
<feature type="domain" description="Ferritin-like diiron" evidence="10">
    <location>
        <begin position="1"/>
        <end position="145"/>
    </location>
</feature>
<organism evidence="11 12">
    <name type="scientific">Sandarakinorhabdus fusca</name>
    <dbReference type="NCBI Taxonomy" id="1439888"/>
    <lineage>
        <taxon>Bacteria</taxon>
        <taxon>Pseudomonadati</taxon>
        <taxon>Pseudomonadota</taxon>
        <taxon>Alphaproteobacteria</taxon>
        <taxon>Sphingomonadales</taxon>
        <taxon>Sphingosinicellaceae</taxon>
        <taxon>Sandarakinorhabdus</taxon>
    </lineage>
</organism>
<proteinExistence type="inferred from homology"/>
<keyword evidence="3 7" id="KW-0409">Iron storage</keyword>
<dbReference type="AlphaFoldDB" id="A0A7C9KNL0"/>
<feature type="binding site" evidence="8">
    <location>
        <position position="130"/>
    </location>
    <ligand>
        <name>Fe cation</name>
        <dbReference type="ChEBI" id="CHEBI:24875"/>
        <label>2</label>
    </ligand>
</feature>
<keyword evidence="5 7" id="KW-0479">Metal-binding</keyword>
<evidence type="ECO:0000313" key="12">
    <source>
        <dbReference type="Proteomes" id="UP000481327"/>
    </source>
</evidence>
<reference evidence="11 12" key="1">
    <citation type="submission" date="2019-09" db="EMBL/GenBank/DDBJ databases">
        <title>Polymorphobacter sp. isolated from a lake in China.</title>
        <authorList>
            <person name="Liu Z."/>
        </authorList>
    </citation>
    <scope>NUCLEOTIDE SEQUENCE [LARGE SCALE GENOMIC DNA]</scope>
    <source>
        <strain evidence="11 12">D40P</strain>
    </source>
</reference>
<comment type="function">
    <text evidence="7">Iron-storage protein, whose ferroxidase center binds Fe(2+), oxidizes it using dioxygen to Fe(3+), and participates in the subsequent Fe(3+) oxide mineral core formation within the central cavity of the BFR protein shell.</text>
</comment>
<dbReference type="GO" id="GO:0008199">
    <property type="term" value="F:ferric iron binding"/>
    <property type="evidence" value="ECO:0007669"/>
    <property type="project" value="InterPro"/>
</dbReference>
<evidence type="ECO:0000256" key="8">
    <source>
        <dbReference type="PIRSR" id="PIRSR002560-1"/>
    </source>
</evidence>
<keyword evidence="12" id="KW-1185">Reference proteome</keyword>